<dbReference type="InterPro" id="IPR003439">
    <property type="entry name" value="ABC_transporter-like_ATP-bd"/>
</dbReference>
<evidence type="ECO:0000313" key="5">
    <source>
        <dbReference type="WBParaSite" id="jg15676"/>
    </source>
</evidence>
<dbReference type="WBParaSite" id="jg15676">
    <property type="protein sequence ID" value="jg15676"/>
    <property type="gene ID" value="jg15676"/>
</dbReference>
<dbReference type="GO" id="GO:0016020">
    <property type="term" value="C:membrane"/>
    <property type="evidence" value="ECO:0007669"/>
    <property type="project" value="TreeGrafter"/>
</dbReference>
<reference evidence="5" key="1">
    <citation type="submission" date="2022-11" db="UniProtKB">
        <authorList>
            <consortium name="WormBaseParasite"/>
        </authorList>
    </citation>
    <scope>IDENTIFICATION</scope>
</reference>
<sequence length="153" mass="17384">MFPKLGYCDCRTDWAVCFKSLDITMMLGFLIRQISEVETTLSAWNESRSTRKHHKRQNGVVGRTGSGKTSLSLALFRIIEPAEGQILIDGLDILHHRCSSRAPYALTWTLSISTDAELWTALEHAHLKTFVETQRDLSSHFWEVTTSVWDSAN</sequence>
<dbReference type="AlphaFoldDB" id="A0A915D480"/>
<evidence type="ECO:0000256" key="1">
    <source>
        <dbReference type="ARBA" id="ARBA00022741"/>
    </source>
</evidence>
<dbReference type="InterPro" id="IPR050173">
    <property type="entry name" value="ABC_transporter_C-like"/>
</dbReference>
<dbReference type="SUPFAM" id="SSF52540">
    <property type="entry name" value="P-loop containing nucleoside triphosphate hydrolases"/>
    <property type="match status" value="1"/>
</dbReference>
<dbReference type="PANTHER" id="PTHR24223">
    <property type="entry name" value="ATP-BINDING CASSETTE SUB-FAMILY C"/>
    <property type="match status" value="1"/>
</dbReference>
<keyword evidence="4" id="KW-1185">Reference proteome</keyword>
<dbReference type="Proteomes" id="UP000887574">
    <property type="component" value="Unplaced"/>
</dbReference>
<proteinExistence type="predicted"/>
<dbReference type="InterPro" id="IPR027417">
    <property type="entry name" value="P-loop_NTPase"/>
</dbReference>
<protein>
    <submittedName>
        <fullName evidence="5">ABC transporter domain-containing protein</fullName>
    </submittedName>
</protein>
<organism evidence="4 5">
    <name type="scientific">Ditylenchus dipsaci</name>
    <dbReference type="NCBI Taxonomy" id="166011"/>
    <lineage>
        <taxon>Eukaryota</taxon>
        <taxon>Metazoa</taxon>
        <taxon>Ecdysozoa</taxon>
        <taxon>Nematoda</taxon>
        <taxon>Chromadorea</taxon>
        <taxon>Rhabditida</taxon>
        <taxon>Tylenchina</taxon>
        <taxon>Tylenchomorpha</taxon>
        <taxon>Sphaerularioidea</taxon>
        <taxon>Anguinidae</taxon>
        <taxon>Anguininae</taxon>
        <taxon>Ditylenchus</taxon>
    </lineage>
</organism>
<evidence type="ECO:0000256" key="2">
    <source>
        <dbReference type="ARBA" id="ARBA00022840"/>
    </source>
</evidence>
<name>A0A915D480_9BILA</name>
<dbReference type="Gene3D" id="3.40.50.300">
    <property type="entry name" value="P-loop containing nucleotide triphosphate hydrolases"/>
    <property type="match status" value="1"/>
</dbReference>
<evidence type="ECO:0000259" key="3">
    <source>
        <dbReference type="Pfam" id="PF00005"/>
    </source>
</evidence>
<keyword evidence="1" id="KW-0547">Nucleotide-binding</keyword>
<dbReference type="GO" id="GO:0016887">
    <property type="term" value="F:ATP hydrolysis activity"/>
    <property type="evidence" value="ECO:0007669"/>
    <property type="project" value="InterPro"/>
</dbReference>
<keyword evidence="2" id="KW-0067">ATP-binding</keyword>
<evidence type="ECO:0000313" key="4">
    <source>
        <dbReference type="Proteomes" id="UP000887574"/>
    </source>
</evidence>
<accession>A0A915D480</accession>
<dbReference type="GO" id="GO:0042626">
    <property type="term" value="F:ATPase-coupled transmembrane transporter activity"/>
    <property type="evidence" value="ECO:0007669"/>
    <property type="project" value="TreeGrafter"/>
</dbReference>
<dbReference type="Pfam" id="PF00005">
    <property type="entry name" value="ABC_tran"/>
    <property type="match status" value="1"/>
</dbReference>
<feature type="domain" description="ABC transporter" evidence="3">
    <location>
        <begin position="57"/>
        <end position="97"/>
    </location>
</feature>
<dbReference type="GO" id="GO:0005524">
    <property type="term" value="F:ATP binding"/>
    <property type="evidence" value="ECO:0007669"/>
    <property type="project" value="UniProtKB-KW"/>
</dbReference>